<name>A0A1Q8Q3H8_9BACI</name>
<feature type="compositionally biased region" description="Basic and acidic residues" evidence="1">
    <location>
        <begin position="49"/>
        <end position="68"/>
    </location>
</feature>
<keyword evidence="3" id="KW-1185">Reference proteome</keyword>
<comment type="caution">
    <text evidence="2">The sequence shown here is derived from an EMBL/GenBank/DDBJ whole genome shotgun (WGS) entry which is preliminary data.</text>
</comment>
<dbReference type="AlphaFoldDB" id="A0A1Q8Q3H8"/>
<reference evidence="2 3" key="1">
    <citation type="submission" date="2016-12" db="EMBL/GenBank/DDBJ databases">
        <title>Domibacillus antri genome sequencing.</title>
        <authorList>
            <person name="Verma A."/>
            <person name="Krishnamurthi S."/>
        </authorList>
    </citation>
    <scope>NUCLEOTIDE SEQUENCE [LARGE SCALE GENOMIC DNA]</scope>
    <source>
        <strain evidence="2 3">XD80</strain>
    </source>
</reference>
<proteinExistence type="predicted"/>
<dbReference type="RefSeq" id="WP_075399060.1">
    <property type="nucleotide sequence ID" value="NZ_MSDU01000028.1"/>
</dbReference>
<dbReference type="Proteomes" id="UP000185568">
    <property type="component" value="Unassembled WGS sequence"/>
</dbReference>
<organism evidence="2 3">
    <name type="scientific">Domibacillus antri</name>
    <dbReference type="NCBI Taxonomy" id="1714264"/>
    <lineage>
        <taxon>Bacteria</taxon>
        <taxon>Bacillati</taxon>
        <taxon>Bacillota</taxon>
        <taxon>Bacilli</taxon>
        <taxon>Bacillales</taxon>
        <taxon>Bacillaceae</taxon>
        <taxon>Domibacillus</taxon>
    </lineage>
</organism>
<evidence type="ECO:0000313" key="2">
    <source>
        <dbReference type="EMBL" id="OLN21900.1"/>
    </source>
</evidence>
<evidence type="ECO:0000256" key="1">
    <source>
        <dbReference type="SAM" id="MobiDB-lite"/>
    </source>
</evidence>
<accession>A0A1Q8Q3H8</accession>
<evidence type="ECO:0000313" key="3">
    <source>
        <dbReference type="Proteomes" id="UP000185568"/>
    </source>
</evidence>
<feature type="region of interest" description="Disordered" evidence="1">
    <location>
        <begin position="44"/>
        <end position="68"/>
    </location>
</feature>
<protein>
    <submittedName>
        <fullName evidence="2">Uncharacterized protein</fullName>
    </submittedName>
</protein>
<dbReference type="EMBL" id="MSDU01000028">
    <property type="protein sequence ID" value="OLN21900.1"/>
    <property type="molecule type" value="Genomic_DNA"/>
</dbReference>
<dbReference type="STRING" id="1714264.BTO30_12440"/>
<sequence>MMKCLVLQTFIDKESGKGYYEGDTYESSDSKRVAFLVKEGFLGKPPNKAQEKKETAKNTKESEQKSSN</sequence>
<dbReference type="OrthoDB" id="2300838at2"/>
<gene>
    <name evidence="2" type="ORF">BTO30_12440</name>
</gene>